<name>A0A7E4W1Y5_PANRE</name>
<reference evidence="2" key="1">
    <citation type="journal article" date="2013" name="Genetics">
        <title>The draft genome and transcriptome of Panagrellus redivivus are shaped by the harsh demands of a free-living lifestyle.</title>
        <authorList>
            <person name="Srinivasan J."/>
            <person name="Dillman A.R."/>
            <person name="Macchietto M.G."/>
            <person name="Heikkinen L."/>
            <person name="Lakso M."/>
            <person name="Fracchia K.M."/>
            <person name="Antoshechkin I."/>
            <person name="Mortazavi A."/>
            <person name="Wong G."/>
            <person name="Sternberg P.W."/>
        </authorList>
    </citation>
    <scope>NUCLEOTIDE SEQUENCE [LARGE SCALE GENOMIC DNA]</scope>
    <source>
        <strain evidence="2">MT8872</strain>
    </source>
</reference>
<reference evidence="3" key="2">
    <citation type="submission" date="2020-10" db="UniProtKB">
        <authorList>
            <consortium name="WormBaseParasite"/>
        </authorList>
    </citation>
    <scope>IDENTIFICATION</scope>
</reference>
<feature type="chain" id="PRO_5028950701" evidence="1">
    <location>
        <begin position="21"/>
        <end position="136"/>
    </location>
</feature>
<evidence type="ECO:0000313" key="3">
    <source>
        <dbReference type="WBParaSite" id="Pan_g6017.t1"/>
    </source>
</evidence>
<protein>
    <submittedName>
        <fullName evidence="3">Cystatin domain-containing protein</fullName>
    </submittedName>
</protein>
<feature type="signal peptide" evidence="1">
    <location>
        <begin position="1"/>
        <end position="20"/>
    </location>
</feature>
<evidence type="ECO:0000256" key="1">
    <source>
        <dbReference type="SAM" id="SignalP"/>
    </source>
</evidence>
<accession>A0A7E4W1Y5</accession>
<evidence type="ECO:0000313" key="2">
    <source>
        <dbReference type="Proteomes" id="UP000492821"/>
    </source>
</evidence>
<dbReference type="AlphaFoldDB" id="A0A7E4W1Y5"/>
<sequence>MKLLCLAVLFALAVVGQCYTLGVPLGPVIDHNAKEQIVWDITNAAEKLIWKAEPHLRQKYAYYGHLLEAKSQLFQSSTTRYLIDAIFVEVRCMGDIACVPEDINPKRIQVRFTALDRRDPTNRIFFLEFDYRYRFV</sequence>
<organism evidence="2 3">
    <name type="scientific">Panagrellus redivivus</name>
    <name type="common">Microworm</name>
    <dbReference type="NCBI Taxonomy" id="6233"/>
    <lineage>
        <taxon>Eukaryota</taxon>
        <taxon>Metazoa</taxon>
        <taxon>Ecdysozoa</taxon>
        <taxon>Nematoda</taxon>
        <taxon>Chromadorea</taxon>
        <taxon>Rhabditida</taxon>
        <taxon>Tylenchina</taxon>
        <taxon>Panagrolaimomorpha</taxon>
        <taxon>Panagrolaimoidea</taxon>
        <taxon>Panagrolaimidae</taxon>
        <taxon>Panagrellus</taxon>
    </lineage>
</organism>
<dbReference type="Proteomes" id="UP000492821">
    <property type="component" value="Unassembled WGS sequence"/>
</dbReference>
<keyword evidence="2" id="KW-1185">Reference proteome</keyword>
<dbReference type="WBParaSite" id="Pan_g6017.t1">
    <property type="protein sequence ID" value="Pan_g6017.t1"/>
    <property type="gene ID" value="Pan_g6017"/>
</dbReference>
<keyword evidence="1" id="KW-0732">Signal</keyword>
<proteinExistence type="predicted"/>